<name>A0A0P8WEG2_9CLOT</name>
<dbReference type="GO" id="GO:0046983">
    <property type="term" value="F:protein dimerization activity"/>
    <property type="evidence" value="ECO:0007669"/>
    <property type="project" value="InterPro"/>
</dbReference>
<dbReference type="GO" id="GO:0018741">
    <property type="term" value="F:linear primary-alkylsulfatase activity"/>
    <property type="evidence" value="ECO:0007669"/>
    <property type="project" value="InterPro"/>
</dbReference>
<dbReference type="CDD" id="cd07710">
    <property type="entry name" value="arylsulfatase_Sdsa1-like_MBL-fold"/>
    <property type="match status" value="1"/>
</dbReference>
<dbReference type="STRING" id="36849.OXPF_02260"/>
<keyword evidence="3" id="KW-1185">Reference proteome</keyword>
<dbReference type="Gene3D" id="1.25.40.880">
    <property type="entry name" value="Alkyl sulfatase, dimerisation domain"/>
    <property type="match status" value="1"/>
</dbReference>
<evidence type="ECO:0000313" key="2">
    <source>
        <dbReference type="EMBL" id="KPU46116.1"/>
    </source>
</evidence>
<dbReference type="PANTHER" id="PTHR43223:SF1">
    <property type="entry name" value="ALKYL_ARYL-SULFATASE BDS1"/>
    <property type="match status" value="1"/>
</dbReference>
<dbReference type="OrthoDB" id="9815874at2"/>
<gene>
    <name evidence="2" type="ORF">OXPF_02260</name>
</gene>
<dbReference type="InterPro" id="IPR044097">
    <property type="entry name" value="Bds1/SdsA1_MBL-fold"/>
</dbReference>
<dbReference type="SMART" id="SM00849">
    <property type="entry name" value="Lactamase_B"/>
    <property type="match status" value="1"/>
</dbReference>
<comment type="caution">
    <text evidence="2">The sequence shown here is derived from an EMBL/GenBank/DDBJ whole genome shotgun (WGS) entry which is preliminary data.</text>
</comment>
<dbReference type="InterPro" id="IPR029228">
    <property type="entry name" value="Alkyl_sulf_dimr"/>
</dbReference>
<dbReference type="InterPro" id="IPR052195">
    <property type="entry name" value="Bact_Alkyl/Aryl-Sulfatase"/>
</dbReference>
<dbReference type="SUPFAM" id="SSF56281">
    <property type="entry name" value="Metallo-hydrolase/oxidoreductase"/>
    <property type="match status" value="1"/>
</dbReference>
<dbReference type="RefSeq" id="WP_054873379.1">
    <property type="nucleotide sequence ID" value="NZ_LKET01000014.1"/>
</dbReference>
<evidence type="ECO:0000313" key="3">
    <source>
        <dbReference type="Proteomes" id="UP000050326"/>
    </source>
</evidence>
<protein>
    <submittedName>
        <fullName evidence="2">Metallo-beta-lactamase superfamily protein</fullName>
    </submittedName>
</protein>
<accession>A0A0P8WEG2</accession>
<dbReference type="PANTHER" id="PTHR43223">
    <property type="entry name" value="ALKYL/ARYL-SULFATASE"/>
    <property type="match status" value="1"/>
</dbReference>
<dbReference type="AlphaFoldDB" id="A0A0P8WEG2"/>
<dbReference type="Pfam" id="PF00753">
    <property type="entry name" value="Lactamase_B"/>
    <property type="match status" value="1"/>
</dbReference>
<dbReference type="GO" id="GO:0018909">
    <property type="term" value="P:dodecyl sulfate metabolic process"/>
    <property type="evidence" value="ECO:0007669"/>
    <property type="project" value="InterPro"/>
</dbReference>
<dbReference type="Gene3D" id="3.60.15.30">
    <property type="entry name" value="Metallo-beta-lactamase domain"/>
    <property type="match status" value="1"/>
</dbReference>
<dbReference type="PATRIC" id="fig|36849.3.peg.249"/>
<proteinExistence type="predicted"/>
<sequence length="441" mass="49474">MNRYIGEQKLIDEAKTGFPKGVKKITDRVYFIQGYGASQAIMVEGRESLLMIDTLYGREFAEEALKDIREITDKPIKNIIFTHYLHYDHISGAAVFANEGCEIIARKPSYPQYTRSELIKDIAAVRGARQFGAGLNPDESISLGIGPVSNLHSTIAALKPTRMFSEKTLKLDIDGIEVLLVEAPGETDDQLFAWLPQFEVLCCGDNYYNSWPNLYAIRGGQYRDISQWINILDTMINYEAEHLLPGHTKSISGKDNVREKLTSYRDAIKYVLEETLHGMNKGLTIDQLVDSVKLPSIWAALPNLQEYYGTVEWTVRSIYTGYLGWFDGNPTKLGCQPVKVKAEKNLSLMGGPERVYKKAKDAIENQDEQWGIELCDILLDAGQMSDEAKKLKAEGLIHLGRMHASANARHYYLSCAKEMLGLSGPVSLIGAAMDMEKKKED</sequence>
<evidence type="ECO:0000259" key="1">
    <source>
        <dbReference type="SMART" id="SM00849"/>
    </source>
</evidence>
<dbReference type="InterPro" id="IPR001279">
    <property type="entry name" value="Metallo-B-lactamas"/>
</dbReference>
<organism evidence="2 3">
    <name type="scientific">Oxobacter pfennigii</name>
    <dbReference type="NCBI Taxonomy" id="36849"/>
    <lineage>
        <taxon>Bacteria</taxon>
        <taxon>Bacillati</taxon>
        <taxon>Bacillota</taxon>
        <taxon>Clostridia</taxon>
        <taxon>Eubacteriales</taxon>
        <taxon>Clostridiaceae</taxon>
        <taxon>Oxobacter</taxon>
    </lineage>
</organism>
<dbReference type="EMBL" id="LKET01000014">
    <property type="protein sequence ID" value="KPU46116.1"/>
    <property type="molecule type" value="Genomic_DNA"/>
</dbReference>
<dbReference type="Proteomes" id="UP000050326">
    <property type="component" value="Unassembled WGS sequence"/>
</dbReference>
<dbReference type="Pfam" id="PF14863">
    <property type="entry name" value="Alkyl_sulf_dimr"/>
    <property type="match status" value="1"/>
</dbReference>
<dbReference type="InterPro" id="IPR038536">
    <property type="entry name" value="Alkyl/aryl-sulf_dimr_sf"/>
</dbReference>
<dbReference type="InterPro" id="IPR036866">
    <property type="entry name" value="RibonucZ/Hydroxyglut_hydro"/>
</dbReference>
<feature type="domain" description="Metallo-beta-lactamase" evidence="1">
    <location>
        <begin position="37"/>
        <end position="247"/>
    </location>
</feature>
<reference evidence="2 3" key="1">
    <citation type="submission" date="2015-09" db="EMBL/GenBank/DDBJ databases">
        <title>Genome sequence of Oxobacter pfennigii DSM 3222.</title>
        <authorList>
            <person name="Poehlein A."/>
            <person name="Bengelsdorf F.R."/>
            <person name="Schiel-Bengelsdorf B."/>
            <person name="Duerre P."/>
            <person name="Daniel R."/>
        </authorList>
    </citation>
    <scope>NUCLEOTIDE SEQUENCE [LARGE SCALE GENOMIC DNA]</scope>
    <source>
        <strain evidence="2 3">DSM 3222</strain>
    </source>
</reference>